<dbReference type="GO" id="GO:0005634">
    <property type="term" value="C:nucleus"/>
    <property type="evidence" value="ECO:0007669"/>
    <property type="project" value="UniProtKB-SubCell"/>
</dbReference>
<reference evidence="4" key="1">
    <citation type="journal article" date="2023" name="BMC Genomics">
        <title>Chromosome-level genome assemblies of Cutaneotrichosporon spp. (Trichosporonales, Basidiomycota) reveal imbalanced evolution between nucleotide sequences and chromosome synteny.</title>
        <authorList>
            <person name="Kobayashi Y."/>
            <person name="Kayamori A."/>
            <person name="Aoki K."/>
            <person name="Shiwa Y."/>
            <person name="Matsutani M."/>
            <person name="Fujita N."/>
            <person name="Sugita T."/>
            <person name="Iwasaki W."/>
            <person name="Tanaka N."/>
            <person name="Takashima M."/>
        </authorList>
    </citation>
    <scope>NUCLEOTIDE SEQUENCE</scope>
    <source>
        <strain evidence="4">HIS016</strain>
    </source>
</reference>
<dbReference type="EMBL" id="BTCM01000007">
    <property type="protein sequence ID" value="GMK59177.1"/>
    <property type="molecule type" value="Genomic_DNA"/>
</dbReference>
<keyword evidence="2" id="KW-0539">Nucleus</keyword>
<proteinExistence type="predicted"/>
<comment type="caution">
    <text evidence="4">The sequence shown here is derived from an EMBL/GenBank/DDBJ whole genome shotgun (WGS) entry which is preliminary data.</text>
</comment>
<dbReference type="Pfam" id="PF11951">
    <property type="entry name" value="Fungal_trans_2"/>
    <property type="match status" value="1"/>
</dbReference>
<reference evidence="4" key="2">
    <citation type="submission" date="2023-06" db="EMBL/GenBank/DDBJ databases">
        <authorList>
            <person name="Kobayashi Y."/>
            <person name="Kayamori A."/>
            <person name="Aoki K."/>
            <person name="Shiwa Y."/>
            <person name="Fujita N."/>
            <person name="Sugita T."/>
            <person name="Iwasaki W."/>
            <person name="Tanaka N."/>
            <person name="Takashima M."/>
        </authorList>
    </citation>
    <scope>NUCLEOTIDE SEQUENCE</scope>
    <source>
        <strain evidence="4">HIS016</strain>
    </source>
</reference>
<feature type="compositionally biased region" description="Low complexity" evidence="3">
    <location>
        <begin position="20"/>
        <end position="42"/>
    </location>
</feature>
<evidence type="ECO:0000313" key="5">
    <source>
        <dbReference type="Proteomes" id="UP001222932"/>
    </source>
</evidence>
<dbReference type="CDD" id="cd00067">
    <property type="entry name" value="GAL4"/>
    <property type="match status" value="1"/>
</dbReference>
<dbReference type="InterPro" id="IPR001138">
    <property type="entry name" value="Zn2Cys6_DnaBD"/>
</dbReference>
<dbReference type="PANTHER" id="PTHR37534:SF20">
    <property type="entry name" value="PRO1A C6 ZINK-FINGER PROTEIN"/>
    <property type="match status" value="1"/>
</dbReference>
<comment type="subcellular location">
    <subcellularLocation>
        <location evidence="1">Nucleus</location>
    </subcellularLocation>
</comment>
<dbReference type="PANTHER" id="PTHR37534">
    <property type="entry name" value="TRANSCRIPTIONAL ACTIVATOR PROTEIN UGA3"/>
    <property type="match status" value="1"/>
</dbReference>
<evidence type="ECO:0000256" key="2">
    <source>
        <dbReference type="ARBA" id="ARBA00023242"/>
    </source>
</evidence>
<dbReference type="GO" id="GO:0000981">
    <property type="term" value="F:DNA-binding transcription factor activity, RNA polymerase II-specific"/>
    <property type="evidence" value="ECO:0007669"/>
    <property type="project" value="InterPro"/>
</dbReference>
<protein>
    <recommendedName>
        <fullName evidence="6">Fungal-specific transcription factor domain-containing protein</fullName>
    </recommendedName>
</protein>
<sequence length="618" mass="68397">MSTSPELSMDPFLALFAGDPTTNPTTTTTTIADLTPPTATASPPEPGGQRSRSGCFTCRRRKVKSDSESAPGHQTTQCSAAKTAHASRAPTPSQSPPKRRFKLPFHAPETFVSSLPTTISSIKGKEREIELIPDSLRAELMMDPSFLQPYFPSVDERLVIRHYLSRTVHIILAFEAPHNPWNPWLTVHAPLAFTHLPGVSPAADALRTAMLAVGAVHLRYVSNPDDQQGAWRITQTTRPRVLELVRCALENPDGTPKSIDKTEVELVLAALLSCIIASSLAADEAWHSLITQVLSLISRMGGAQSLLVDSPRDHLSPSRFVFEQLAIRDVFGCMTTELAPSILRDAFTTWFFEAESWSMNENEWESIERMFGMSRGMVDLISRACTLVSRVREKGYVLSEHHNAEPHVSSLLLRLPPRAAARLPQNGSMAEIQSGGTLTTATTPGGTVTLTNAAPAPTLTEKQELEEQANGLLAELKVWDNACNFTPFHPRTQYGNIAYRHATKIRLHRVVFGVSSSDPRIVSASRAIIELAKEMLAMYGRIVWLTWPLVIAGFHIPKGDPMRQSAVELLSEFGPHACFDNRAASHMMETFWRYHDSDPEDLTPWEVAQRMNSRPFLD</sequence>
<dbReference type="AlphaFoldDB" id="A0AAD3TYE8"/>
<accession>A0AAD3TYE8</accession>
<feature type="region of interest" description="Disordered" evidence="3">
    <location>
        <begin position="1"/>
        <end position="101"/>
    </location>
</feature>
<evidence type="ECO:0000256" key="3">
    <source>
        <dbReference type="SAM" id="MobiDB-lite"/>
    </source>
</evidence>
<evidence type="ECO:0000256" key="1">
    <source>
        <dbReference type="ARBA" id="ARBA00004123"/>
    </source>
</evidence>
<dbReference type="InterPro" id="IPR021858">
    <property type="entry name" value="Fun_TF"/>
</dbReference>
<gene>
    <name evidence="4" type="ORF">CspeluHIS016_0701920</name>
</gene>
<dbReference type="GO" id="GO:0008270">
    <property type="term" value="F:zinc ion binding"/>
    <property type="evidence" value="ECO:0007669"/>
    <property type="project" value="InterPro"/>
</dbReference>
<dbReference type="Proteomes" id="UP001222932">
    <property type="component" value="Unassembled WGS sequence"/>
</dbReference>
<evidence type="ECO:0008006" key="6">
    <source>
        <dbReference type="Google" id="ProtNLM"/>
    </source>
</evidence>
<evidence type="ECO:0000313" key="4">
    <source>
        <dbReference type="EMBL" id="GMK59177.1"/>
    </source>
</evidence>
<organism evidence="4 5">
    <name type="scientific">Cutaneotrichosporon spelunceum</name>
    <dbReference type="NCBI Taxonomy" id="1672016"/>
    <lineage>
        <taxon>Eukaryota</taxon>
        <taxon>Fungi</taxon>
        <taxon>Dikarya</taxon>
        <taxon>Basidiomycota</taxon>
        <taxon>Agaricomycotina</taxon>
        <taxon>Tremellomycetes</taxon>
        <taxon>Trichosporonales</taxon>
        <taxon>Trichosporonaceae</taxon>
        <taxon>Cutaneotrichosporon</taxon>
    </lineage>
</organism>
<keyword evidence="5" id="KW-1185">Reference proteome</keyword>
<name>A0AAD3TYE8_9TREE</name>